<sequence length="505" mass="57375">MSHHSTSRFKSQARNVIWNVYRYFSAQWGGDSSTEVLEKTAKATHVSEKTVKRIKRQASECDPNPLSSPVYCPKKLHVRYKLDAFDKECIRNEVLSFYERGEIPTIDDLLDRVREEPVKFEGGKTTLWKVMLEIEFKYAKIRSGRAILMEREDIVVKRNKYLRVIEKNRKCSPSKRRPEVYVDETWVNQKECVEQCWTISDGSVGPKIKTGKGSRFLILHAEEAKVVLLRDNNYDNIDKKKAGWKKISECFNSTYPLQEKKNETQLKRAWEYIRNKVKKLHGEYVKKKRATGGGPPPTPPKYDALMEATASLIGYELVFADQQYDDFCRELPNAPAPAELSTTPAQISFSEPFILNEADIGGSAQRAGHSLQAYLWRCTMAKPASTKLLLAALQGVTCKLQVPLLQMTSHFGGGRSDLASNADTFLGECTYVDALLDYTTYSELKKTASLRMLCENIIKEHHMGGHQLKVSSFFTPHRQSPVIDTIDPDDPQPSPSGVLVDYDSE</sequence>
<comment type="caution">
    <text evidence="2">The sequence shown here is derived from an EMBL/GenBank/DDBJ whole genome shotgun (WGS) entry which is preliminary data.</text>
</comment>
<name>A0AAE1KHC5_PETCI</name>
<organism evidence="2 3">
    <name type="scientific">Petrolisthes cinctipes</name>
    <name type="common">Flat porcelain crab</name>
    <dbReference type="NCBI Taxonomy" id="88211"/>
    <lineage>
        <taxon>Eukaryota</taxon>
        <taxon>Metazoa</taxon>
        <taxon>Ecdysozoa</taxon>
        <taxon>Arthropoda</taxon>
        <taxon>Crustacea</taxon>
        <taxon>Multicrustacea</taxon>
        <taxon>Malacostraca</taxon>
        <taxon>Eumalacostraca</taxon>
        <taxon>Eucarida</taxon>
        <taxon>Decapoda</taxon>
        <taxon>Pleocyemata</taxon>
        <taxon>Anomura</taxon>
        <taxon>Galatheoidea</taxon>
        <taxon>Porcellanidae</taxon>
        <taxon>Petrolisthes</taxon>
    </lineage>
</organism>
<dbReference type="AlphaFoldDB" id="A0AAE1KHC5"/>
<evidence type="ECO:0000313" key="3">
    <source>
        <dbReference type="Proteomes" id="UP001286313"/>
    </source>
</evidence>
<feature type="region of interest" description="Disordered" evidence="1">
    <location>
        <begin position="481"/>
        <end position="505"/>
    </location>
</feature>
<dbReference type="EMBL" id="JAWQEG010001972">
    <property type="protein sequence ID" value="KAK3875391.1"/>
    <property type="molecule type" value="Genomic_DNA"/>
</dbReference>
<keyword evidence="3" id="KW-1185">Reference proteome</keyword>
<gene>
    <name evidence="2" type="ORF">Pcinc_019729</name>
</gene>
<reference evidence="2" key="1">
    <citation type="submission" date="2023-10" db="EMBL/GenBank/DDBJ databases">
        <title>Genome assemblies of two species of porcelain crab, Petrolisthes cinctipes and Petrolisthes manimaculis (Anomura: Porcellanidae).</title>
        <authorList>
            <person name="Angst P."/>
        </authorList>
    </citation>
    <scope>NUCLEOTIDE SEQUENCE</scope>
    <source>
        <strain evidence="2">PB745_01</strain>
        <tissue evidence="2">Gill</tissue>
    </source>
</reference>
<dbReference type="Proteomes" id="UP001286313">
    <property type="component" value="Unassembled WGS sequence"/>
</dbReference>
<accession>A0AAE1KHC5</accession>
<proteinExistence type="predicted"/>
<evidence type="ECO:0000313" key="2">
    <source>
        <dbReference type="EMBL" id="KAK3875391.1"/>
    </source>
</evidence>
<evidence type="ECO:0000256" key="1">
    <source>
        <dbReference type="SAM" id="MobiDB-lite"/>
    </source>
</evidence>
<evidence type="ECO:0008006" key="4">
    <source>
        <dbReference type="Google" id="ProtNLM"/>
    </source>
</evidence>
<protein>
    <recommendedName>
        <fullName evidence="4">Regulatory protein zeste</fullName>
    </recommendedName>
</protein>